<dbReference type="RefSeq" id="WP_344104515.1">
    <property type="nucleotide sequence ID" value="NZ_BAAAPC010000003.1"/>
</dbReference>
<dbReference type="CDD" id="cd07814">
    <property type="entry name" value="SRPBCC_CalC_Aha1-like"/>
    <property type="match status" value="1"/>
</dbReference>
<dbReference type="SUPFAM" id="SSF50156">
    <property type="entry name" value="PDZ domain-like"/>
    <property type="match status" value="1"/>
</dbReference>
<dbReference type="Pfam" id="PF13180">
    <property type="entry name" value="PDZ_2"/>
    <property type="match status" value="1"/>
</dbReference>
<dbReference type="SMART" id="SM00228">
    <property type="entry name" value="PDZ"/>
    <property type="match status" value="1"/>
</dbReference>
<evidence type="ECO:0000313" key="3">
    <source>
        <dbReference type="EMBL" id="GAA1985916.1"/>
    </source>
</evidence>
<organism evidence="3 4">
    <name type="scientific">Nocardiopsis rhodophaea</name>
    <dbReference type="NCBI Taxonomy" id="280238"/>
    <lineage>
        <taxon>Bacteria</taxon>
        <taxon>Bacillati</taxon>
        <taxon>Actinomycetota</taxon>
        <taxon>Actinomycetes</taxon>
        <taxon>Streptosporangiales</taxon>
        <taxon>Nocardiopsidaceae</taxon>
        <taxon>Nocardiopsis</taxon>
    </lineage>
</organism>
<dbReference type="InterPro" id="IPR036034">
    <property type="entry name" value="PDZ_sf"/>
</dbReference>
<dbReference type="InterPro" id="IPR023393">
    <property type="entry name" value="START-like_dom_sf"/>
</dbReference>
<dbReference type="EMBL" id="BAAAPC010000003">
    <property type="protein sequence ID" value="GAA1985916.1"/>
    <property type="molecule type" value="Genomic_DNA"/>
</dbReference>
<proteinExistence type="inferred from homology"/>
<dbReference type="InterPro" id="IPR013538">
    <property type="entry name" value="ASHA1/2-like_C"/>
</dbReference>
<name>A0ABN2SFQ3_9ACTN</name>
<gene>
    <name evidence="3" type="ORF">GCM10009799_09220</name>
</gene>
<sequence>MRRSFENSVVIAATRERVWLALTDPNELNRWETTDAHLDLRSGGGFLYEYAYGPSRPGTFLVVDPPRRLMQDNLVFHHNTGYHYINTTTLEPAGDGTRLTVLVEGYGDSDAEQWLLESMDLGWETDMRILKAYVEWGQDLRPRLWRGLRMGLQYISHGDGGGIRVLEALDGGPAQTAGLEPGDVVTTLDDTPFDDFRGFRSLLERYRPGDTATLGVHPGGTGELQRRKLTFGDAR</sequence>
<evidence type="ECO:0000259" key="2">
    <source>
        <dbReference type="PROSITE" id="PS50106"/>
    </source>
</evidence>
<dbReference type="Gene3D" id="2.30.42.10">
    <property type="match status" value="1"/>
</dbReference>
<keyword evidence="4" id="KW-1185">Reference proteome</keyword>
<reference evidence="3 4" key="1">
    <citation type="journal article" date="2019" name="Int. J. Syst. Evol. Microbiol.">
        <title>The Global Catalogue of Microorganisms (GCM) 10K type strain sequencing project: providing services to taxonomists for standard genome sequencing and annotation.</title>
        <authorList>
            <consortium name="The Broad Institute Genomics Platform"/>
            <consortium name="The Broad Institute Genome Sequencing Center for Infectious Disease"/>
            <person name="Wu L."/>
            <person name="Ma J."/>
        </authorList>
    </citation>
    <scope>NUCLEOTIDE SEQUENCE [LARGE SCALE GENOMIC DNA]</scope>
    <source>
        <strain evidence="3 4">JCM 15313</strain>
    </source>
</reference>
<dbReference type="Pfam" id="PF08327">
    <property type="entry name" value="AHSA1"/>
    <property type="match status" value="1"/>
</dbReference>
<dbReference type="Proteomes" id="UP001501585">
    <property type="component" value="Unassembled WGS sequence"/>
</dbReference>
<dbReference type="PROSITE" id="PS50106">
    <property type="entry name" value="PDZ"/>
    <property type="match status" value="1"/>
</dbReference>
<comment type="similarity">
    <text evidence="1">Belongs to the AHA1 family.</text>
</comment>
<protein>
    <recommendedName>
        <fullName evidence="2">PDZ domain-containing protein</fullName>
    </recommendedName>
</protein>
<dbReference type="SUPFAM" id="SSF55961">
    <property type="entry name" value="Bet v1-like"/>
    <property type="match status" value="1"/>
</dbReference>
<dbReference type="Gene3D" id="3.30.530.20">
    <property type="match status" value="1"/>
</dbReference>
<evidence type="ECO:0000313" key="4">
    <source>
        <dbReference type="Proteomes" id="UP001501585"/>
    </source>
</evidence>
<evidence type="ECO:0000256" key="1">
    <source>
        <dbReference type="ARBA" id="ARBA00006817"/>
    </source>
</evidence>
<comment type="caution">
    <text evidence="3">The sequence shown here is derived from an EMBL/GenBank/DDBJ whole genome shotgun (WGS) entry which is preliminary data.</text>
</comment>
<dbReference type="InterPro" id="IPR001478">
    <property type="entry name" value="PDZ"/>
</dbReference>
<feature type="domain" description="PDZ" evidence="2">
    <location>
        <begin position="146"/>
        <end position="198"/>
    </location>
</feature>
<accession>A0ABN2SFQ3</accession>